<dbReference type="InterPro" id="IPR006620">
    <property type="entry name" value="Pro_4_hyd_alph"/>
</dbReference>
<dbReference type="SMART" id="SM00702">
    <property type="entry name" value="P4Hc"/>
    <property type="match status" value="1"/>
</dbReference>
<evidence type="ECO:0000313" key="14">
    <source>
        <dbReference type="EMBL" id="KAK7580689.1"/>
    </source>
</evidence>
<keyword evidence="6" id="KW-0256">Endoplasmic reticulum</keyword>
<comment type="caution">
    <text evidence="14">The sequence shown here is derived from an EMBL/GenBank/DDBJ whole genome shotgun (WGS) entry which is preliminary data.</text>
</comment>
<dbReference type="Pfam" id="PF25342">
    <property type="entry name" value="GT_PLOD"/>
    <property type="match status" value="1"/>
</dbReference>
<evidence type="ECO:0000256" key="5">
    <source>
        <dbReference type="ARBA" id="ARBA00022729"/>
    </source>
</evidence>
<evidence type="ECO:0000256" key="9">
    <source>
        <dbReference type="ARBA" id="ARBA00023002"/>
    </source>
</evidence>
<dbReference type="PANTHER" id="PTHR10730">
    <property type="entry name" value="PROCOLLAGEN-LYSINE,2-OXOGLUTARATE 5-DIOXYGENASE/GLYCOSYLTRANSFERASE 25 FAMILY MEMBER"/>
    <property type="match status" value="1"/>
</dbReference>
<reference evidence="14 15" key="1">
    <citation type="submission" date="2024-03" db="EMBL/GenBank/DDBJ databases">
        <title>Adaptation during the transition from Ophiocordyceps entomopathogen to insect associate is accompanied by gene loss and intensified selection.</title>
        <authorList>
            <person name="Ward C.M."/>
            <person name="Onetto C.A."/>
            <person name="Borneman A.R."/>
        </authorList>
    </citation>
    <scope>NUCLEOTIDE SEQUENCE [LARGE SCALE GENOMIC DNA]</scope>
    <source>
        <strain evidence="14">AWRI1</strain>
        <tissue evidence="14">Single Adult Female</tissue>
    </source>
</reference>
<dbReference type="GO" id="GO:0005783">
    <property type="term" value="C:endoplasmic reticulum"/>
    <property type="evidence" value="ECO:0007669"/>
    <property type="project" value="UniProtKB-SubCell"/>
</dbReference>
<comment type="subcellular location">
    <subcellularLocation>
        <location evidence="2">Endoplasmic reticulum</location>
    </subcellularLocation>
</comment>
<dbReference type="AlphaFoldDB" id="A0AAN9TER5"/>
<dbReference type="EC" id="1.14.11.4" evidence="3"/>
<dbReference type="InterPro" id="IPR005123">
    <property type="entry name" value="Oxoglu/Fe-dep_dioxygenase_dom"/>
</dbReference>
<evidence type="ECO:0000256" key="8">
    <source>
        <dbReference type="ARBA" id="ARBA00022964"/>
    </source>
</evidence>
<accession>A0AAN9TER5</accession>
<evidence type="ECO:0000256" key="12">
    <source>
        <dbReference type="ARBA" id="ARBA00047930"/>
    </source>
</evidence>
<dbReference type="FunFam" id="2.60.120.620:FF:000026">
    <property type="entry name" value="Procollagen-lysine,2-oxoglutarate 5-dioxygenase"/>
    <property type="match status" value="1"/>
</dbReference>
<dbReference type="InterPro" id="IPR050757">
    <property type="entry name" value="Collagen_mod_GT25"/>
</dbReference>
<dbReference type="InterPro" id="IPR044861">
    <property type="entry name" value="IPNS-like_FE2OG_OXY"/>
</dbReference>
<dbReference type="GO" id="GO:0005506">
    <property type="term" value="F:iron ion binding"/>
    <property type="evidence" value="ECO:0007669"/>
    <property type="project" value="InterPro"/>
</dbReference>
<dbReference type="Proteomes" id="UP001367676">
    <property type="component" value="Unassembled WGS sequence"/>
</dbReference>
<keyword evidence="4" id="KW-0479">Metal-binding</keyword>
<evidence type="ECO:0000256" key="2">
    <source>
        <dbReference type="ARBA" id="ARBA00004240"/>
    </source>
</evidence>
<evidence type="ECO:0000256" key="10">
    <source>
        <dbReference type="ARBA" id="ARBA00023004"/>
    </source>
</evidence>
<organism evidence="14 15">
    <name type="scientific">Parthenolecanium corni</name>
    <dbReference type="NCBI Taxonomy" id="536013"/>
    <lineage>
        <taxon>Eukaryota</taxon>
        <taxon>Metazoa</taxon>
        <taxon>Ecdysozoa</taxon>
        <taxon>Arthropoda</taxon>
        <taxon>Hexapoda</taxon>
        <taxon>Insecta</taxon>
        <taxon>Pterygota</taxon>
        <taxon>Neoptera</taxon>
        <taxon>Paraneoptera</taxon>
        <taxon>Hemiptera</taxon>
        <taxon>Sternorrhyncha</taxon>
        <taxon>Coccoidea</taxon>
        <taxon>Coccidae</taxon>
        <taxon>Parthenolecanium</taxon>
    </lineage>
</organism>
<proteinExistence type="predicted"/>
<keyword evidence="10" id="KW-0408">Iron</keyword>
<dbReference type="EMBL" id="JBBCAQ010000034">
    <property type="protein sequence ID" value="KAK7580689.1"/>
    <property type="molecule type" value="Genomic_DNA"/>
</dbReference>
<evidence type="ECO:0000256" key="11">
    <source>
        <dbReference type="ARBA" id="ARBA00023180"/>
    </source>
</evidence>
<comment type="catalytic activity">
    <reaction evidence="12">
        <text>L-lysyl-[collagen] + 2-oxoglutarate + O2 = (5R)-5-hydroxy-L-lysyl-[collagen] + succinate + CO2</text>
        <dbReference type="Rhea" id="RHEA:16569"/>
        <dbReference type="Rhea" id="RHEA-COMP:12751"/>
        <dbReference type="Rhea" id="RHEA-COMP:12752"/>
        <dbReference type="ChEBI" id="CHEBI:15379"/>
        <dbReference type="ChEBI" id="CHEBI:16526"/>
        <dbReference type="ChEBI" id="CHEBI:16810"/>
        <dbReference type="ChEBI" id="CHEBI:29969"/>
        <dbReference type="ChEBI" id="CHEBI:30031"/>
        <dbReference type="ChEBI" id="CHEBI:133442"/>
        <dbReference type="EC" id="1.14.11.4"/>
    </reaction>
</comment>
<dbReference type="GO" id="GO:0008475">
    <property type="term" value="F:procollagen-lysine 5-dioxygenase activity"/>
    <property type="evidence" value="ECO:0007669"/>
    <property type="project" value="UniProtKB-EC"/>
</dbReference>
<gene>
    <name evidence="14" type="ORF">V9T40_001318</name>
</gene>
<evidence type="ECO:0000256" key="6">
    <source>
        <dbReference type="ARBA" id="ARBA00022824"/>
    </source>
</evidence>
<dbReference type="PROSITE" id="PS51471">
    <property type="entry name" value="FE2OG_OXY"/>
    <property type="match status" value="1"/>
</dbReference>
<comment type="cofactor">
    <cofactor evidence="1">
        <name>L-ascorbate</name>
        <dbReference type="ChEBI" id="CHEBI:38290"/>
    </cofactor>
</comment>
<keyword evidence="7" id="KW-0847">Vitamin C</keyword>
<keyword evidence="15" id="KW-1185">Reference proteome</keyword>
<name>A0AAN9TER5_9HEMI</name>
<dbReference type="Pfam" id="PF03171">
    <property type="entry name" value="2OG-FeII_Oxy"/>
    <property type="match status" value="1"/>
</dbReference>
<dbReference type="GO" id="GO:0031418">
    <property type="term" value="F:L-ascorbic acid binding"/>
    <property type="evidence" value="ECO:0007669"/>
    <property type="project" value="UniProtKB-KW"/>
</dbReference>
<evidence type="ECO:0000256" key="4">
    <source>
        <dbReference type="ARBA" id="ARBA00022723"/>
    </source>
</evidence>
<sequence>MNVVRRQAFTVASNETDGYKHFLQTVRIYKIPLKVIGFGEKWKGGDMNRAGGGYKINLLREALKPYRYDDQKIIMFTDSYDVLYLSNVEKIVNKFLAAKCNILFSAEPWLWPDKSLADQYPPVKEGYQYLNSGGFIGFAASIYELLEKDSISDTYDDQLFYTQLFLNQNIREKLNIKLDSRAEIFLNLYGVHDDIILKPDGDQFVLHNVKFDTYPLVLHGNSLSKFVEFRSVGNYLAERWSAVEGCLQCDEGNLLLKNLPENSYPVVVIAIFIDKPTPFLKEFFDDVFNQTYPKNRVYLFVYNAVAYHQKEVDSVLSSNQDLYKHRFKVISSENGVDTVAARNLAMDYCVQKSCDAFLYVESDAHLDLPNTLYTLVEANKSLIAPMLIKPFRAWSNFWGALDKSGYYRRSFDYMDIVNYRKRSVWNVPYITSCYLVNGTVLKSPELRPNYAYEELDYDMAFCADMRKKGIYMFVDNRQEFGHLTSLDGFDPTKTNPNLYEMSRNKYDWEAAYLHPKYQINFQPNRTHLQPCPDVYWFPIVSSRFCKEFIEIMENFGKWSDGSNNDERLAGGYEAVPTRDIHMNQVGLEQQWLEFLKVYVRPLQEAVFIGYQHDPPRSLMNFVVRYKPSEQPSLRPHHDSSTYTINIALNRPKIDYEGGGCRFLRYNCSVVDMKLGWMLMHPGRLTHFHEGLLVKNGTRYIMISFVDP</sequence>
<protein>
    <recommendedName>
        <fullName evidence="3">procollagen-lysine 5-dioxygenase</fullName>
        <ecNumber evidence="3">1.14.11.4</ecNumber>
    </recommendedName>
</protein>
<evidence type="ECO:0000256" key="1">
    <source>
        <dbReference type="ARBA" id="ARBA00001961"/>
    </source>
</evidence>
<evidence type="ECO:0000256" key="7">
    <source>
        <dbReference type="ARBA" id="ARBA00022896"/>
    </source>
</evidence>
<keyword evidence="8" id="KW-0223">Dioxygenase</keyword>
<evidence type="ECO:0000313" key="15">
    <source>
        <dbReference type="Proteomes" id="UP001367676"/>
    </source>
</evidence>
<dbReference type="InterPro" id="IPR029044">
    <property type="entry name" value="Nucleotide-diphossugar_trans"/>
</dbReference>
<keyword evidence="5" id="KW-0732">Signal</keyword>
<keyword evidence="11" id="KW-0325">Glycoprotein</keyword>
<evidence type="ECO:0000256" key="3">
    <source>
        <dbReference type="ARBA" id="ARBA00012264"/>
    </source>
</evidence>
<dbReference type="Gene3D" id="2.60.120.620">
    <property type="entry name" value="q2cbj1_9rhob like domain"/>
    <property type="match status" value="1"/>
</dbReference>
<dbReference type="PANTHER" id="PTHR10730:SF45">
    <property type="entry name" value="PROCOLLAGEN-LYSINE,2-OXOGLUTARATE 5-DIOXYGENASE"/>
    <property type="match status" value="1"/>
</dbReference>
<keyword evidence="9" id="KW-0560">Oxidoreductase</keyword>
<dbReference type="InterPro" id="IPR057589">
    <property type="entry name" value="GT_PLOD"/>
</dbReference>
<feature type="domain" description="Fe2OG dioxygenase" evidence="13">
    <location>
        <begin position="611"/>
        <end position="707"/>
    </location>
</feature>
<evidence type="ECO:0000259" key="13">
    <source>
        <dbReference type="PROSITE" id="PS51471"/>
    </source>
</evidence>
<dbReference type="SUPFAM" id="SSF53448">
    <property type="entry name" value="Nucleotide-diphospho-sugar transferases"/>
    <property type="match status" value="1"/>
</dbReference>